<protein>
    <submittedName>
        <fullName evidence="2">Uncharacterized protein</fullName>
    </submittedName>
</protein>
<keyword evidence="3" id="KW-1185">Reference proteome</keyword>
<feature type="transmembrane region" description="Helical" evidence="1">
    <location>
        <begin position="6"/>
        <end position="25"/>
    </location>
</feature>
<proteinExistence type="predicted"/>
<gene>
    <name evidence="2" type="ORF">CPT_Miami_139</name>
</gene>
<keyword evidence="1" id="KW-0812">Transmembrane</keyword>
<accession>A0A873WUZ3</accession>
<evidence type="ECO:0000313" key="3">
    <source>
        <dbReference type="Proteomes" id="UP000662782"/>
    </source>
</evidence>
<evidence type="ECO:0000313" key="2">
    <source>
        <dbReference type="EMBL" id="QPB09234.1"/>
    </source>
</evidence>
<name>A0A873WUZ3_9CAUD</name>
<organism evidence="2 3">
    <name type="scientific">Klebsiella phage Miami</name>
    <dbReference type="NCBI Taxonomy" id="2767581"/>
    <lineage>
        <taxon>Viruses</taxon>
        <taxon>Duplodnaviria</taxon>
        <taxon>Heunggongvirae</taxon>
        <taxon>Uroviricota</taxon>
        <taxon>Caudoviricetes</taxon>
        <taxon>Chimalliviridae</taxon>
        <taxon>Miamivirus</taxon>
        <taxon>Miamivirus miami</taxon>
    </lineage>
</organism>
<feature type="transmembrane region" description="Helical" evidence="1">
    <location>
        <begin position="37"/>
        <end position="57"/>
    </location>
</feature>
<dbReference type="EMBL" id="MT701590">
    <property type="protein sequence ID" value="QPB09234.1"/>
    <property type="molecule type" value="Genomic_DNA"/>
</dbReference>
<reference evidence="2 3" key="1">
    <citation type="submission" date="2020-07" db="EMBL/GenBank/DDBJ databases">
        <title>Complete genome sequence of Klebsiella pneumoniae phage Miami.</title>
        <authorList>
            <person name="Mora D.A."/>
            <person name="Lessor L."/>
            <person name="Gill J."/>
            <person name="Liu M."/>
        </authorList>
    </citation>
    <scope>NUCLEOTIDE SEQUENCE [LARGE SCALE GENOMIC DNA]</scope>
</reference>
<keyword evidence="1" id="KW-1133">Transmembrane helix</keyword>
<dbReference type="Proteomes" id="UP000662782">
    <property type="component" value="Segment"/>
</dbReference>
<sequence>MITEIVTIVLCYFAGGWFLHLLWWRNQRAPKEGYVKTLFKAWLSPIWHLFILIGHAFKRVSEFFLEIFK</sequence>
<evidence type="ECO:0000256" key="1">
    <source>
        <dbReference type="SAM" id="Phobius"/>
    </source>
</evidence>
<keyword evidence="1" id="KW-0472">Membrane</keyword>